<dbReference type="InterPro" id="IPR007111">
    <property type="entry name" value="NACHT_NTPase"/>
</dbReference>
<dbReference type="SUPFAM" id="SSF52047">
    <property type="entry name" value="RNI-like"/>
    <property type="match status" value="1"/>
</dbReference>
<proteinExistence type="predicted"/>
<keyword evidence="1" id="KW-0547">Nucleotide-binding</keyword>
<dbReference type="InterPro" id="IPR027417">
    <property type="entry name" value="P-loop_NTPase"/>
</dbReference>
<name>A0A7W7CAS3_9PSEU</name>
<dbReference type="PANTHER" id="PTHR46844">
    <property type="entry name" value="SLR5058 PROTEIN"/>
    <property type="match status" value="1"/>
</dbReference>
<dbReference type="PANTHER" id="PTHR46844:SF1">
    <property type="entry name" value="SLR5058 PROTEIN"/>
    <property type="match status" value="1"/>
</dbReference>
<dbReference type="Gene3D" id="3.40.50.300">
    <property type="entry name" value="P-loop containing nucleotide triphosphate hydrolases"/>
    <property type="match status" value="1"/>
</dbReference>
<evidence type="ECO:0000313" key="5">
    <source>
        <dbReference type="Proteomes" id="UP000533598"/>
    </source>
</evidence>
<evidence type="ECO:0000313" key="4">
    <source>
        <dbReference type="EMBL" id="MBB4677640.1"/>
    </source>
</evidence>
<organism evidence="4 5">
    <name type="scientific">Crossiella cryophila</name>
    <dbReference type="NCBI Taxonomy" id="43355"/>
    <lineage>
        <taxon>Bacteria</taxon>
        <taxon>Bacillati</taxon>
        <taxon>Actinomycetota</taxon>
        <taxon>Actinomycetes</taxon>
        <taxon>Pseudonocardiales</taxon>
        <taxon>Pseudonocardiaceae</taxon>
        <taxon>Crossiella</taxon>
    </lineage>
</organism>
<dbReference type="Proteomes" id="UP000533598">
    <property type="component" value="Unassembled WGS sequence"/>
</dbReference>
<dbReference type="InterPro" id="IPR032675">
    <property type="entry name" value="LRR_dom_sf"/>
</dbReference>
<dbReference type="SUPFAM" id="SSF52540">
    <property type="entry name" value="P-loop containing nucleoside triphosphate hydrolases"/>
    <property type="match status" value="1"/>
</dbReference>
<reference evidence="4 5" key="1">
    <citation type="submission" date="2020-08" db="EMBL/GenBank/DDBJ databases">
        <title>Sequencing the genomes of 1000 actinobacteria strains.</title>
        <authorList>
            <person name="Klenk H.-P."/>
        </authorList>
    </citation>
    <scope>NUCLEOTIDE SEQUENCE [LARGE SCALE GENOMIC DNA]</scope>
    <source>
        <strain evidence="4 5">DSM 44230</strain>
    </source>
</reference>
<protein>
    <recommendedName>
        <fullName evidence="3">NACHT domain-containing protein</fullName>
    </recommendedName>
</protein>
<comment type="caution">
    <text evidence="4">The sequence shown here is derived from an EMBL/GenBank/DDBJ whole genome shotgun (WGS) entry which is preliminary data.</text>
</comment>
<dbReference type="RefSeq" id="WP_185003559.1">
    <property type="nucleotide sequence ID" value="NZ_BAAAUI010000023.1"/>
</dbReference>
<dbReference type="GO" id="GO:0005524">
    <property type="term" value="F:ATP binding"/>
    <property type="evidence" value="ECO:0007669"/>
    <property type="project" value="UniProtKB-KW"/>
</dbReference>
<accession>A0A7W7CAS3</accession>
<feature type="domain" description="NACHT" evidence="3">
    <location>
        <begin position="66"/>
        <end position="398"/>
    </location>
</feature>
<dbReference type="Pfam" id="PF05729">
    <property type="entry name" value="NACHT"/>
    <property type="match status" value="1"/>
</dbReference>
<evidence type="ECO:0000259" key="3">
    <source>
        <dbReference type="PROSITE" id="PS50837"/>
    </source>
</evidence>
<evidence type="ECO:0000256" key="2">
    <source>
        <dbReference type="ARBA" id="ARBA00022840"/>
    </source>
</evidence>
<keyword evidence="5" id="KW-1185">Reference proteome</keyword>
<dbReference type="AlphaFoldDB" id="A0A7W7CAS3"/>
<dbReference type="Gene3D" id="3.80.10.10">
    <property type="entry name" value="Ribonuclease Inhibitor"/>
    <property type="match status" value="1"/>
</dbReference>
<dbReference type="PROSITE" id="PS50837">
    <property type="entry name" value="NACHT"/>
    <property type="match status" value="1"/>
</dbReference>
<dbReference type="EMBL" id="JACHMH010000001">
    <property type="protein sequence ID" value="MBB4677640.1"/>
    <property type="molecule type" value="Genomic_DNA"/>
</dbReference>
<gene>
    <name evidence="4" type="ORF">HNR67_003758</name>
</gene>
<keyword evidence="2" id="KW-0067">ATP-binding</keyword>
<evidence type="ECO:0000256" key="1">
    <source>
        <dbReference type="ARBA" id="ARBA00022741"/>
    </source>
</evidence>
<sequence length="810" mass="90538">MDRLELLGLTMQEQPRLALSVAYLSLSVSESAQPRARRELADGRWFGDGERGPVSGRVEAAIGAAERTLVRGEAGSGKTTLLDWLAVTAARGHFTGQLAEWNGCVPFPVRLRSFAAGQLPQPEQLLTHAWPMRGAEMPEGWAHRRLSDGTGLVLLDGVDEVPAGQRAEVRNWLRQLVAEFPLARIVVTARPAAVEEKWLADEGFRAVLLEPMTGDDIRRFIERWHTAAEQARFLPCAPGDLPAARQRLLNQFTTRPQLRALAANPLLCALLCALNLDHVADLPRSRMELYERALAMLLDIRDAKRRIAGLLDVAQKRVLLRDIAWRLTLANRIELPRDKALDHIARKLPAMPNVTEPAPEILDHLLERSGVLREPVPGRVDFLHRTFQEYLAASEATEQDHIDTLVAHAHLDAWWETVVMAAGHAKRTQADELLTQILDRADHEPRRARKLRLLAAACLETVQEIDAGLHDRLDTLIRTHLVPPRGIRETESLAAIGHRLLRYLPSTVDKLSDAVAAATVRAVALTGTAEALTRLAGYVQDPRGCVQQELILAWRMFDPARYAEEVLTDAPLINGQIGIAEGRFLPHLRKLQRMTEVMVLFAEPQASGLDALTGLPLFDTLWFRFDGRPADLSPLAEHPRLRLLYLMGAAHYLTLEALTQLPELTELTLRQLEPWQNLEFVRALPGLRTLKLVGLERITDYALLEDLPSLEQLSLENVSNFDSSTGRPLREVRSLQLSRWTDPRCVEQIAERFPALRRLRLYKGELPSAAPLAALPLTTLYLSRCGPIDLSPLDGRDIEIYVDGVARSPR</sequence>